<keyword evidence="3" id="KW-1185">Reference proteome</keyword>
<protein>
    <submittedName>
        <fullName evidence="2">YacL family protein</fullName>
    </submittedName>
</protein>
<reference evidence="2 3" key="1">
    <citation type="journal article" date="2019" name="Int. J. Syst. Evol. Microbiol.">
        <title>The Global Catalogue of Microorganisms (GCM) 10K type strain sequencing project: providing services to taxonomists for standard genome sequencing and annotation.</title>
        <authorList>
            <consortium name="The Broad Institute Genomics Platform"/>
            <consortium name="The Broad Institute Genome Sequencing Center for Infectious Disease"/>
            <person name="Wu L."/>
            <person name="Ma J."/>
        </authorList>
    </citation>
    <scope>NUCLEOTIDE SEQUENCE [LARGE SCALE GENOMIC DNA]</scope>
    <source>
        <strain evidence="2 3">JCM 15896</strain>
    </source>
</reference>
<dbReference type="Pfam" id="PF06062">
    <property type="entry name" value="UPF0231"/>
    <property type="match status" value="1"/>
</dbReference>
<accession>A0ABN1LGV3</accession>
<evidence type="ECO:0000256" key="1">
    <source>
        <dbReference type="ARBA" id="ARBA00005367"/>
    </source>
</evidence>
<gene>
    <name evidence="2" type="ORF">GCM10009114_15910</name>
</gene>
<dbReference type="Proteomes" id="UP001500359">
    <property type="component" value="Unassembled WGS sequence"/>
</dbReference>
<evidence type="ECO:0000313" key="2">
    <source>
        <dbReference type="EMBL" id="GAA0855894.1"/>
    </source>
</evidence>
<dbReference type="EMBL" id="BAAAFD010000003">
    <property type="protein sequence ID" value="GAA0855894.1"/>
    <property type="molecule type" value="Genomic_DNA"/>
</dbReference>
<name>A0ABN1LGV3_9ALTE</name>
<comment type="similarity">
    <text evidence="1">Belongs to the UPF0231 family.</text>
</comment>
<evidence type="ECO:0000313" key="3">
    <source>
        <dbReference type="Proteomes" id="UP001500359"/>
    </source>
</evidence>
<dbReference type="RefSeq" id="WP_343858455.1">
    <property type="nucleotide sequence ID" value="NZ_BAAAFD010000003.1"/>
</dbReference>
<organism evidence="2 3">
    <name type="scientific">Aliiglaciecola litoralis</name>
    <dbReference type="NCBI Taxonomy" id="582857"/>
    <lineage>
        <taxon>Bacteria</taxon>
        <taxon>Pseudomonadati</taxon>
        <taxon>Pseudomonadota</taxon>
        <taxon>Gammaproteobacteria</taxon>
        <taxon>Alteromonadales</taxon>
        <taxon>Alteromonadaceae</taxon>
        <taxon>Aliiglaciecola</taxon>
    </lineage>
</organism>
<dbReference type="InterPro" id="IPR008249">
    <property type="entry name" value="UPF0231"/>
</dbReference>
<comment type="caution">
    <text evidence="2">The sequence shown here is derived from an EMBL/GenBank/DDBJ whole genome shotgun (WGS) entry which is preliminary data.</text>
</comment>
<proteinExistence type="inferred from homology"/>
<sequence>MNYQFIRDLQGRPIAQFDMGCETFSRWFSEELGDNQQQISTLFAAIQQLQSEQIKEYVLPGMEITLVLDPDEVEVRSKTLDFDAPDELPEGTELYDQESMSGCGLDDFIRVLSSWRDFVDGR</sequence>
<dbReference type="PIRSF" id="PIRSF006287">
    <property type="entry name" value="UCP006287"/>
    <property type="match status" value="1"/>
</dbReference>